<dbReference type="InterPro" id="IPR020103">
    <property type="entry name" value="PsdUridine_synth_cat_dom_sf"/>
</dbReference>
<dbReference type="PANTHER" id="PTHR21600">
    <property type="entry name" value="MITOCHONDRIAL RNA PSEUDOURIDINE SYNTHASE"/>
    <property type="match status" value="1"/>
</dbReference>
<dbReference type="GO" id="GO:0000455">
    <property type="term" value="P:enzyme-directed rRNA pseudouridine synthesis"/>
    <property type="evidence" value="ECO:0007669"/>
    <property type="project" value="TreeGrafter"/>
</dbReference>
<dbReference type="Gene3D" id="3.30.2350.10">
    <property type="entry name" value="Pseudouridine synthase"/>
    <property type="match status" value="1"/>
</dbReference>
<organism evidence="3 4">
    <name type="scientific">Oleiharenicola lentus</name>
    <dbReference type="NCBI Taxonomy" id="2508720"/>
    <lineage>
        <taxon>Bacteria</taxon>
        <taxon>Pseudomonadati</taxon>
        <taxon>Verrucomicrobiota</taxon>
        <taxon>Opitutia</taxon>
        <taxon>Opitutales</taxon>
        <taxon>Opitutaceae</taxon>
        <taxon>Oleiharenicola</taxon>
    </lineage>
</organism>
<dbReference type="InterPro" id="IPR006145">
    <property type="entry name" value="PsdUridine_synth_RsuA/RluA"/>
</dbReference>
<comment type="similarity">
    <text evidence="1">Belongs to the pseudouridine synthase RluA family.</text>
</comment>
<dbReference type="EMBL" id="SDHX01000002">
    <property type="protein sequence ID" value="RXK53514.1"/>
    <property type="molecule type" value="Genomic_DNA"/>
</dbReference>
<dbReference type="Proteomes" id="UP000290218">
    <property type="component" value="Unassembled WGS sequence"/>
</dbReference>
<dbReference type="Pfam" id="PF00849">
    <property type="entry name" value="PseudoU_synth_2"/>
    <property type="match status" value="1"/>
</dbReference>
<dbReference type="RefSeq" id="WP_129049248.1">
    <property type="nucleotide sequence ID" value="NZ_SDHX01000002.1"/>
</dbReference>
<dbReference type="PROSITE" id="PS01129">
    <property type="entry name" value="PSI_RLU"/>
    <property type="match status" value="1"/>
</dbReference>
<reference evidence="3 4" key="1">
    <citation type="submission" date="2019-01" db="EMBL/GenBank/DDBJ databases">
        <title>Lacunisphaera sp. strain TWA-58.</title>
        <authorList>
            <person name="Chen W.-M."/>
        </authorList>
    </citation>
    <scope>NUCLEOTIDE SEQUENCE [LARGE SCALE GENOMIC DNA]</scope>
    <source>
        <strain evidence="3 4">TWA-58</strain>
    </source>
</reference>
<dbReference type="GO" id="GO:0003723">
    <property type="term" value="F:RNA binding"/>
    <property type="evidence" value="ECO:0007669"/>
    <property type="project" value="InterPro"/>
</dbReference>
<protein>
    <submittedName>
        <fullName evidence="3">RluA family pseudouridine synthase</fullName>
    </submittedName>
</protein>
<gene>
    <name evidence="3" type="ORF">ESB00_17630</name>
</gene>
<dbReference type="InterPro" id="IPR006224">
    <property type="entry name" value="PsdUridine_synth_RluA-like_CS"/>
</dbReference>
<evidence type="ECO:0000256" key="1">
    <source>
        <dbReference type="ARBA" id="ARBA00010876"/>
    </source>
</evidence>
<evidence type="ECO:0000313" key="3">
    <source>
        <dbReference type="EMBL" id="RXK53514.1"/>
    </source>
</evidence>
<dbReference type="GO" id="GO:0140098">
    <property type="term" value="F:catalytic activity, acting on RNA"/>
    <property type="evidence" value="ECO:0007669"/>
    <property type="project" value="UniProtKB-ARBA"/>
</dbReference>
<comment type="caution">
    <text evidence="3">The sequence shown here is derived from an EMBL/GenBank/DDBJ whole genome shotgun (WGS) entry which is preliminary data.</text>
</comment>
<dbReference type="InterPro" id="IPR050188">
    <property type="entry name" value="RluA_PseudoU_synthase"/>
</dbReference>
<dbReference type="AlphaFoldDB" id="A0A4Q1C500"/>
<dbReference type="OrthoDB" id="9807829at2"/>
<dbReference type="CDD" id="cd02869">
    <property type="entry name" value="PseudoU_synth_RluA_like"/>
    <property type="match status" value="1"/>
</dbReference>
<dbReference type="PANTHER" id="PTHR21600:SF87">
    <property type="entry name" value="RNA PSEUDOURIDYLATE SYNTHASE DOMAIN-CONTAINING PROTEIN 1"/>
    <property type="match status" value="1"/>
</dbReference>
<feature type="domain" description="Pseudouridine synthase RsuA/RluA-like" evidence="2">
    <location>
        <begin position="14"/>
        <end position="167"/>
    </location>
</feature>
<keyword evidence="4" id="KW-1185">Reference proteome</keyword>
<sequence length="247" mass="27492">MPALPPVIFEDESLIAFDKPSGLLIAPDRWDKSRANLMDMVHEKMGHGVANVHRIDADTSGLVLCAKTKPALDFLSGQFQSKTVGKVYEALTVGLPAQDEFTVDFVLKEDDAKPGRMCVVKKHGKASVTDFRVLARFPQPAGRPGFAHVECRPQTGRTHQIRVHLAASGTPILSDPFYGNETQLLLSDLKRGYKGRDEERPLITRLALHAAALTFKHPLTREPATLHAPRPQDFEVALKYLHKFTRR</sequence>
<name>A0A4Q1C500_9BACT</name>
<dbReference type="SUPFAM" id="SSF55120">
    <property type="entry name" value="Pseudouridine synthase"/>
    <property type="match status" value="1"/>
</dbReference>
<evidence type="ECO:0000313" key="4">
    <source>
        <dbReference type="Proteomes" id="UP000290218"/>
    </source>
</evidence>
<accession>A0A4Q1C500</accession>
<evidence type="ECO:0000259" key="2">
    <source>
        <dbReference type="Pfam" id="PF00849"/>
    </source>
</evidence>
<dbReference type="GO" id="GO:0009982">
    <property type="term" value="F:pseudouridine synthase activity"/>
    <property type="evidence" value="ECO:0007669"/>
    <property type="project" value="InterPro"/>
</dbReference>
<proteinExistence type="inferred from homology"/>